<feature type="transmembrane region" description="Helical" evidence="6">
    <location>
        <begin position="157"/>
        <end position="177"/>
    </location>
</feature>
<evidence type="ECO:0000313" key="7">
    <source>
        <dbReference type="EMBL" id="MCI3270071.1"/>
    </source>
</evidence>
<organism evidence="7 8">
    <name type="scientific">Streptomyces cylindrosporus</name>
    <dbReference type="NCBI Taxonomy" id="2927583"/>
    <lineage>
        <taxon>Bacteria</taxon>
        <taxon>Bacillati</taxon>
        <taxon>Actinomycetota</taxon>
        <taxon>Actinomycetes</taxon>
        <taxon>Kitasatosporales</taxon>
        <taxon>Streptomycetaceae</taxon>
        <taxon>Streptomyces</taxon>
    </lineage>
</organism>
<feature type="transmembrane region" description="Helical" evidence="6">
    <location>
        <begin position="304"/>
        <end position="330"/>
    </location>
</feature>
<evidence type="ECO:0000256" key="1">
    <source>
        <dbReference type="ARBA" id="ARBA00004651"/>
    </source>
</evidence>
<name>A0ABS9Y062_9ACTN</name>
<dbReference type="EMBL" id="JALDAY010000001">
    <property type="protein sequence ID" value="MCI3270071.1"/>
    <property type="molecule type" value="Genomic_DNA"/>
</dbReference>
<evidence type="ECO:0000256" key="5">
    <source>
        <dbReference type="ARBA" id="ARBA00023136"/>
    </source>
</evidence>
<evidence type="ECO:0000256" key="2">
    <source>
        <dbReference type="ARBA" id="ARBA00022475"/>
    </source>
</evidence>
<feature type="transmembrane region" description="Helical" evidence="6">
    <location>
        <begin position="26"/>
        <end position="48"/>
    </location>
</feature>
<sequence length="405" mass="40985">MARTAASAPPAGLGSVLRVPGMRPVFAAHAVSMAGTLAAEVALSVLIFERTRSALLSALVLVCSFLPYAAGGTALSALADRFPPRPVLVCCDLLSAGCVAAMLIPGLPVAALLGLLLVTGFIAPLFQGARAVSLAQLLDAETFPLGRSLLRTISQSAVVAGFALGSVAVAAVGPRWLLLADAVSFVASAALIGLWTPATPAAAPDGGRSLRAVVRDSTDGLRHIASRPPLRRLILLTWAVPGFAAVGDGLAVAYTAQTGAATTAAGALFTGYAVGTVAGELAVARLSPARRRRLVAPLLLVSQLPLTAFCLTPTVPVAAVLLALCGLGMACNQGLDPLILAATEPAYRGRLFTVQTSGLMTVQGIGIALSGTLGVWLRPGLVIAATGVIGTFTVLTLGQRALRKS</sequence>
<evidence type="ECO:0000256" key="6">
    <source>
        <dbReference type="SAM" id="Phobius"/>
    </source>
</evidence>
<reference evidence="7" key="1">
    <citation type="submission" date="2022-03" db="EMBL/GenBank/DDBJ databases">
        <title>Streptomyces 7R015 and 7R016 isolated from Barleria lupulina in Thailand.</title>
        <authorList>
            <person name="Kanchanasin P."/>
            <person name="Phongsopitanun W."/>
            <person name="Tanasupawat S."/>
        </authorList>
    </citation>
    <scope>NUCLEOTIDE SEQUENCE</scope>
    <source>
        <strain evidence="7">7R015</strain>
    </source>
</reference>
<feature type="transmembrane region" description="Helical" evidence="6">
    <location>
        <begin position="55"/>
        <end position="79"/>
    </location>
</feature>
<comment type="caution">
    <text evidence="7">The sequence shown here is derived from an EMBL/GenBank/DDBJ whole genome shotgun (WGS) entry which is preliminary data.</text>
</comment>
<dbReference type="Proteomes" id="UP001165269">
    <property type="component" value="Unassembled WGS sequence"/>
</dbReference>
<feature type="transmembrane region" description="Helical" evidence="6">
    <location>
        <begin position="99"/>
        <end position="126"/>
    </location>
</feature>
<feature type="transmembrane region" description="Helical" evidence="6">
    <location>
        <begin position="260"/>
        <end position="283"/>
    </location>
</feature>
<feature type="transmembrane region" description="Helical" evidence="6">
    <location>
        <begin position="233"/>
        <end position="254"/>
    </location>
</feature>
<evidence type="ECO:0000256" key="4">
    <source>
        <dbReference type="ARBA" id="ARBA00022989"/>
    </source>
</evidence>
<keyword evidence="5 6" id="KW-0472">Membrane</keyword>
<accession>A0ABS9Y062</accession>
<proteinExistence type="predicted"/>
<dbReference type="Pfam" id="PF07690">
    <property type="entry name" value="MFS_1"/>
    <property type="match status" value="1"/>
</dbReference>
<dbReference type="Gene3D" id="1.20.1250.20">
    <property type="entry name" value="MFS general substrate transporter like domains"/>
    <property type="match status" value="1"/>
</dbReference>
<protein>
    <submittedName>
        <fullName evidence="7">MFS transporter</fullName>
    </submittedName>
</protein>
<dbReference type="SUPFAM" id="SSF103473">
    <property type="entry name" value="MFS general substrate transporter"/>
    <property type="match status" value="1"/>
</dbReference>
<feature type="transmembrane region" description="Helical" evidence="6">
    <location>
        <begin position="183"/>
        <end position="203"/>
    </location>
</feature>
<comment type="subcellular location">
    <subcellularLocation>
        <location evidence="1">Cell membrane</location>
        <topology evidence="1">Multi-pass membrane protein</topology>
    </subcellularLocation>
</comment>
<dbReference type="CDD" id="cd06173">
    <property type="entry name" value="MFS_MefA_like"/>
    <property type="match status" value="1"/>
</dbReference>
<dbReference type="RefSeq" id="WP_242760603.1">
    <property type="nucleotide sequence ID" value="NZ_JALDAY010000001.1"/>
</dbReference>
<dbReference type="PANTHER" id="PTHR23513">
    <property type="entry name" value="INTEGRAL MEMBRANE EFFLUX PROTEIN-RELATED"/>
    <property type="match status" value="1"/>
</dbReference>
<keyword evidence="4 6" id="KW-1133">Transmembrane helix</keyword>
<dbReference type="PANTHER" id="PTHR23513:SF11">
    <property type="entry name" value="STAPHYLOFERRIN A TRANSPORTER"/>
    <property type="match status" value="1"/>
</dbReference>
<keyword evidence="3 6" id="KW-0812">Transmembrane</keyword>
<dbReference type="InterPro" id="IPR011701">
    <property type="entry name" value="MFS"/>
</dbReference>
<feature type="transmembrane region" description="Helical" evidence="6">
    <location>
        <begin position="376"/>
        <end position="397"/>
    </location>
</feature>
<dbReference type="InterPro" id="IPR036259">
    <property type="entry name" value="MFS_trans_sf"/>
</dbReference>
<keyword evidence="2" id="KW-1003">Cell membrane</keyword>
<gene>
    <name evidence="7" type="ORF">MQP27_02975</name>
</gene>
<evidence type="ECO:0000313" key="8">
    <source>
        <dbReference type="Proteomes" id="UP001165269"/>
    </source>
</evidence>
<evidence type="ECO:0000256" key="3">
    <source>
        <dbReference type="ARBA" id="ARBA00022692"/>
    </source>
</evidence>
<keyword evidence="8" id="KW-1185">Reference proteome</keyword>